<keyword evidence="4" id="KW-1185">Reference proteome</keyword>
<evidence type="ECO:0000259" key="2">
    <source>
        <dbReference type="Pfam" id="PF13556"/>
    </source>
</evidence>
<dbReference type="InterPro" id="IPR042070">
    <property type="entry name" value="PucR_C-HTH_sf"/>
</dbReference>
<dbReference type="PANTHER" id="PTHR33744:SF1">
    <property type="entry name" value="DNA-BINDING TRANSCRIPTIONAL ACTIVATOR ADER"/>
    <property type="match status" value="1"/>
</dbReference>
<reference evidence="3" key="1">
    <citation type="journal article" date="2014" name="Int. J. Syst. Evol. Microbiol.">
        <title>Complete genome sequence of Corynebacterium casei LMG S-19264T (=DSM 44701T), isolated from a smear-ripened cheese.</title>
        <authorList>
            <consortium name="US DOE Joint Genome Institute (JGI-PGF)"/>
            <person name="Walter F."/>
            <person name="Albersmeier A."/>
            <person name="Kalinowski J."/>
            <person name="Ruckert C."/>
        </authorList>
    </citation>
    <scope>NUCLEOTIDE SEQUENCE</scope>
    <source>
        <strain evidence="3">VKM Ac-1069</strain>
    </source>
</reference>
<dbReference type="Gene3D" id="1.10.10.2840">
    <property type="entry name" value="PucR C-terminal helix-turn-helix domain"/>
    <property type="match status" value="1"/>
</dbReference>
<evidence type="ECO:0000313" key="4">
    <source>
        <dbReference type="Proteomes" id="UP001143463"/>
    </source>
</evidence>
<proteinExistence type="predicted"/>
<accession>A0A9W6L0D4</accession>
<dbReference type="AlphaFoldDB" id="A0A9W6L0D4"/>
<sequence length="494" mass="50680">MCTPGSEPPCNPGIAVVTLADLLGRLALGLAVVVDGPRDRPVRWVATSELDDPTPYLDGGELLLTTGLTDHDWAGWVDRLVAADMAAVGFGVGVRHREVPAGLVRAAGRAGLPVLTVPERTPFIAVGEAHVELAAAAELRSTTSALTVQQRMARSAAGSDGPAAVLAILARVLGGDARVVDREGHRLLGSAHDPAPQVSGVLRRMLAGAARVATDVADGRTVVVQTLGSGAERFLATESAGGIDAAGRAALSAAASLLTLSDEVRVARADAEQRVREAVVVTLRAGRPVGDLAAVLGLRVPPRVRALRAVPVPADPARVLRELHDRTGVLGCVAAGGLHVLADAEGPDSALAVDLLVGAGLRVGVGRVAESSDASAVRAALDAADAAAARTSAATPSISWEGYGTRRATSLLDAASGAAFAADVLGEVAGQPELRRTLRVFLAGLGRLRPVAEELGVHRNTLRARLARIEELTGRDLDSAADRTDLWIALAVDP</sequence>
<evidence type="ECO:0000259" key="1">
    <source>
        <dbReference type="Pfam" id="PF07905"/>
    </source>
</evidence>
<dbReference type="Proteomes" id="UP001143463">
    <property type="component" value="Unassembled WGS sequence"/>
</dbReference>
<reference evidence="3" key="2">
    <citation type="submission" date="2023-01" db="EMBL/GenBank/DDBJ databases">
        <authorList>
            <person name="Sun Q."/>
            <person name="Evtushenko L."/>
        </authorList>
    </citation>
    <scope>NUCLEOTIDE SEQUENCE</scope>
    <source>
        <strain evidence="3">VKM Ac-1069</strain>
    </source>
</reference>
<dbReference type="InterPro" id="IPR012914">
    <property type="entry name" value="PucR_dom"/>
</dbReference>
<feature type="domain" description="PucR C-terminal helix-turn-helix" evidence="2">
    <location>
        <begin position="434"/>
        <end position="491"/>
    </location>
</feature>
<dbReference type="PANTHER" id="PTHR33744">
    <property type="entry name" value="CARBOHYDRATE DIACID REGULATOR"/>
    <property type="match status" value="1"/>
</dbReference>
<protein>
    <submittedName>
        <fullName evidence="3">PucR family transcriptional regulator</fullName>
    </submittedName>
</protein>
<evidence type="ECO:0000313" key="3">
    <source>
        <dbReference type="EMBL" id="GLL10627.1"/>
    </source>
</evidence>
<feature type="domain" description="Purine catabolism PurC-like" evidence="1">
    <location>
        <begin position="22"/>
        <end position="129"/>
    </location>
</feature>
<dbReference type="Pfam" id="PF13556">
    <property type="entry name" value="HTH_30"/>
    <property type="match status" value="1"/>
</dbReference>
<dbReference type="Pfam" id="PF07905">
    <property type="entry name" value="PucR"/>
    <property type="match status" value="1"/>
</dbReference>
<comment type="caution">
    <text evidence="3">The sequence shown here is derived from an EMBL/GenBank/DDBJ whole genome shotgun (WGS) entry which is preliminary data.</text>
</comment>
<dbReference type="EMBL" id="BSFQ01000005">
    <property type="protein sequence ID" value="GLL10627.1"/>
    <property type="molecule type" value="Genomic_DNA"/>
</dbReference>
<dbReference type="InterPro" id="IPR051448">
    <property type="entry name" value="CdaR-like_regulators"/>
</dbReference>
<gene>
    <name evidence="3" type="primary">pucR</name>
    <name evidence="3" type="ORF">GCM10017577_17670</name>
</gene>
<organism evidence="3 4">
    <name type="scientific">Pseudonocardia halophobica</name>
    <dbReference type="NCBI Taxonomy" id="29401"/>
    <lineage>
        <taxon>Bacteria</taxon>
        <taxon>Bacillati</taxon>
        <taxon>Actinomycetota</taxon>
        <taxon>Actinomycetes</taxon>
        <taxon>Pseudonocardiales</taxon>
        <taxon>Pseudonocardiaceae</taxon>
        <taxon>Pseudonocardia</taxon>
    </lineage>
</organism>
<name>A0A9W6L0D4_9PSEU</name>
<dbReference type="InterPro" id="IPR025736">
    <property type="entry name" value="PucR_C-HTH_dom"/>
</dbReference>